<dbReference type="Gene3D" id="1.10.565.10">
    <property type="entry name" value="Retinoid X Receptor"/>
    <property type="match status" value="1"/>
</dbReference>
<dbReference type="Proteomes" id="UP000192578">
    <property type="component" value="Unassembled WGS sequence"/>
</dbReference>
<keyword evidence="7" id="KW-0675">Receptor</keyword>
<organism evidence="11 12">
    <name type="scientific">Hypsibius exemplaris</name>
    <name type="common">Freshwater tardigrade</name>
    <dbReference type="NCBI Taxonomy" id="2072580"/>
    <lineage>
        <taxon>Eukaryota</taxon>
        <taxon>Metazoa</taxon>
        <taxon>Ecdysozoa</taxon>
        <taxon>Tardigrada</taxon>
        <taxon>Eutardigrada</taxon>
        <taxon>Parachela</taxon>
        <taxon>Hypsibioidea</taxon>
        <taxon>Hypsibiidae</taxon>
        <taxon>Hypsibius</taxon>
    </lineage>
</organism>
<dbReference type="PRINTS" id="PR00047">
    <property type="entry name" value="STROIDFINGER"/>
</dbReference>
<dbReference type="GO" id="GO:0004879">
    <property type="term" value="F:nuclear receptor activity"/>
    <property type="evidence" value="ECO:0007669"/>
    <property type="project" value="TreeGrafter"/>
</dbReference>
<accession>A0A9X6RPG6</accession>
<dbReference type="GO" id="GO:0000122">
    <property type="term" value="P:negative regulation of transcription by RNA polymerase II"/>
    <property type="evidence" value="ECO:0007669"/>
    <property type="project" value="TreeGrafter"/>
</dbReference>
<protein>
    <recommendedName>
        <fullName evidence="10">Nuclear receptor domain-containing protein</fullName>
    </recommendedName>
</protein>
<evidence type="ECO:0000256" key="9">
    <source>
        <dbReference type="SAM" id="MobiDB-lite"/>
    </source>
</evidence>
<dbReference type="PANTHER" id="PTHR24082">
    <property type="entry name" value="NUCLEAR HORMONE RECEPTOR"/>
    <property type="match status" value="1"/>
</dbReference>
<dbReference type="InterPro" id="IPR001628">
    <property type="entry name" value="Znf_hrmn_rcpt"/>
</dbReference>
<dbReference type="GO" id="GO:0000978">
    <property type="term" value="F:RNA polymerase II cis-regulatory region sequence-specific DNA binding"/>
    <property type="evidence" value="ECO:0007669"/>
    <property type="project" value="TreeGrafter"/>
</dbReference>
<dbReference type="GO" id="GO:0008270">
    <property type="term" value="F:zinc ion binding"/>
    <property type="evidence" value="ECO:0007669"/>
    <property type="project" value="UniProtKB-KW"/>
</dbReference>
<keyword evidence="12" id="KW-1185">Reference proteome</keyword>
<keyword evidence="2" id="KW-0863">Zinc-finger</keyword>
<evidence type="ECO:0000256" key="8">
    <source>
        <dbReference type="ARBA" id="ARBA00023242"/>
    </source>
</evidence>
<feature type="compositionally biased region" description="Polar residues" evidence="9">
    <location>
        <begin position="85"/>
        <end position="121"/>
    </location>
</feature>
<evidence type="ECO:0000259" key="10">
    <source>
        <dbReference type="PROSITE" id="PS51030"/>
    </source>
</evidence>
<dbReference type="InterPro" id="IPR013088">
    <property type="entry name" value="Znf_NHR/GATA"/>
</dbReference>
<keyword evidence="4" id="KW-0805">Transcription regulation</keyword>
<dbReference type="GO" id="GO:0045944">
    <property type="term" value="P:positive regulation of transcription by RNA polymerase II"/>
    <property type="evidence" value="ECO:0007669"/>
    <property type="project" value="TreeGrafter"/>
</dbReference>
<dbReference type="AlphaFoldDB" id="A0A9X6RPG6"/>
<evidence type="ECO:0000313" key="12">
    <source>
        <dbReference type="Proteomes" id="UP000192578"/>
    </source>
</evidence>
<evidence type="ECO:0000256" key="6">
    <source>
        <dbReference type="ARBA" id="ARBA00023163"/>
    </source>
</evidence>
<dbReference type="PANTHER" id="PTHR24082:SF473">
    <property type="entry name" value="ECDYSONE-INDUCED PROTEIN 75B, ISOFORM B"/>
    <property type="match status" value="1"/>
</dbReference>
<evidence type="ECO:0000256" key="5">
    <source>
        <dbReference type="ARBA" id="ARBA00023125"/>
    </source>
</evidence>
<keyword evidence="6" id="KW-0804">Transcription</keyword>
<dbReference type="SUPFAM" id="SSF48508">
    <property type="entry name" value="Nuclear receptor ligand-binding domain"/>
    <property type="match status" value="1"/>
</dbReference>
<dbReference type="Gene3D" id="3.30.50.10">
    <property type="entry name" value="Erythroid Transcription Factor GATA-1, subunit A"/>
    <property type="match status" value="1"/>
</dbReference>
<keyword evidence="5" id="KW-0238">DNA-binding</keyword>
<keyword evidence="1" id="KW-0479">Metal-binding</keyword>
<dbReference type="GO" id="GO:0030154">
    <property type="term" value="P:cell differentiation"/>
    <property type="evidence" value="ECO:0007669"/>
    <property type="project" value="TreeGrafter"/>
</dbReference>
<evidence type="ECO:0000256" key="2">
    <source>
        <dbReference type="ARBA" id="ARBA00022771"/>
    </source>
</evidence>
<dbReference type="InterPro" id="IPR050234">
    <property type="entry name" value="Nuclear_hormone_rcpt_NR1"/>
</dbReference>
<dbReference type="GO" id="GO:0009755">
    <property type="term" value="P:hormone-mediated signaling pathway"/>
    <property type="evidence" value="ECO:0007669"/>
    <property type="project" value="TreeGrafter"/>
</dbReference>
<keyword evidence="8" id="KW-0539">Nucleus</keyword>
<feature type="region of interest" description="Disordered" evidence="9">
    <location>
        <begin position="74"/>
        <end position="121"/>
    </location>
</feature>
<dbReference type="InterPro" id="IPR035500">
    <property type="entry name" value="NHR-like_dom_sf"/>
</dbReference>
<evidence type="ECO:0000256" key="1">
    <source>
        <dbReference type="ARBA" id="ARBA00022723"/>
    </source>
</evidence>
<evidence type="ECO:0000256" key="3">
    <source>
        <dbReference type="ARBA" id="ARBA00022833"/>
    </source>
</evidence>
<evidence type="ECO:0000256" key="7">
    <source>
        <dbReference type="ARBA" id="ARBA00023170"/>
    </source>
</evidence>
<evidence type="ECO:0000313" key="11">
    <source>
        <dbReference type="EMBL" id="OWA54756.1"/>
    </source>
</evidence>
<dbReference type="SUPFAM" id="SSF57716">
    <property type="entry name" value="Glucocorticoid receptor-like (DNA-binding domain)"/>
    <property type="match status" value="1"/>
</dbReference>
<dbReference type="CDD" id="cd06916">
    <property type="entry name" value="NR_DBD_like"/>
    <property type="match status" value="1"/>
</dbReference>
<sequence length="517" mass="58263">MKCKICSRDATGVHYGVLACEGCKAFYRRGVEKNIKFLCYFGNKCTTRPNTRANCKSCRFEKCKSLGMKLNGPKRREKVAAASAAGNQETKGSDQSQSNSYLTGTDPASGNGSATPPNLQEFLSLTPPVSMDFDDQFVQFNNSPLFNTSILPITAAGEDVFGELQVLPDLLNLDGNNDMESALWDVLTNSNNQTSNNNNECALMEIPNLLTFMDSYMNMLDDNNRQMILTVQSVASVVEAVFGDQLSSWKMCMELALTFGEPTNEPEPDLEAMLEAHHEHNADSVARILKFVSYLPGANELDATARMSVCVGWKWMAFWLIHHAAFLNEEETFILMGPNQLRYNRYWQEKISEGPLLSFIYTFGSKFREIGLTQTETYLLLAVIFFEPEADVRKLVRTHSSTAANRNRTKLELIHRHYADTLFHAIRQRCSDSEQLSETCSKLEDCFGALQLVHRIHRHYLRALDLAQTPFRAIKGNHIITVQEALTCYEDPVDPDEFDARSPMTYKIRNNSIVPSA</sequence>
<name>A0A9X6RPG6_HYPEX</name>
<gene>
    <name evidence="11" type="ORF">BV898_19155</name>
</gene>
<feature type="domain" description="Nuclear receptor" evidence="10">
    <location>
        <begin position="1"/>
        <end position="75"/>
    </location>
</feature>
<dbReference type="EMBL" id="MTYJ01000454">
    <property type="protein sequence ID" value="OWA54756.1"/>
    <property type="molecule type" value="Genomic_DNA"/>
</dbReference>
<dbReference type="OrthoDB" id="5830034at2759"/>
<keyword evidence="3" id="KW-0862">Zinc</keyword>
<dbReference type="PROSITE" id="PS51257">
    <property type="entry name" value="PROKAR_LIPOPROTEIN"/>
    <property type="match status" value="1"/>
</dbReference>
<dbReference type="Pfam" id="PF00105">
    <property type="entry name" value="zf-C4"/>
    <property type="match status" value="1"/>
</dbReference>
<dbReference type="PROSITE" id="PS51030">
    <property type="entry name" value="NUCLEAR_REC_DBD_2"/>
    <property type="match status" value="1"/>
</dbReference>
<reference evidence="12" key="1">
    <citation type="submission" date="2017-01" db="EMBL/GenBank/DDBJ databases">
        <title>Comparative genomics of anhydrobiosis in the tardigrade Hypsibius dujardini.</title>
        <authorList>
            <person name="Yoshida Y."/>
            <person name="Koutsovoulos G."/>
            <person name="Laetsch D."/>
            <person name="Stevens L."/>
            <person name="Kumar S."/>
            <person name="Horikawa D."/>
            <person name="Ishino K."/>
            <person name="Komine S."/>
            <person name="Tomita M."/>
            <person name="Blaxter M."/>
            <person name="Arakawa K."/>
        </authorList>
    </citation>
    <scope>NUCLEOTIDE SEQUENCE [LARGE SCALE GENOMIC DNA]</scope>
    <source>
        <strain evidence="12">Z151</strain>
    </source>
</reference>
<comment type="caution">
    <text evidence="11">The sequence shown here is derived from an EMBL/GenBank/DDBJ whole genome shotgun (WGS) entry which is preliminary data.</text>
</comment>
<evidence type="ECO:0000256" key="4">
    <source>
        <dbReference type="ARBA" id="ARBA00023015"/>
    </source>
</evidence>
<proteinExistence type="predicted"/>
<dbReference type="SMART" id="SM00399">
    <property type="entry name" value="ZnF_C4"/>
    <property type="match status" value="1"/>
</dbReference>